<evidence type="ECO:0000313" key="4">
    <source>
        <dbReference type="Proteomes" id="UP000246078"/>
    </source>
</evidence>
<comment type="similarity">
    <text evidence="1">Belongs to the sel-1 family.</text>
</comment>
<gene>
    <name evidence="3" type="ORF">C3747_15g172</name>
</gene>
<dbReference type="InterPro" id="IPR050767">
    <property type="entry name" value="Sel1_AlgK"/>
</dbReference>
<dbReference type="VEuPathDB" id="TriTrypDB:TcCLB.508543.150"/>
<dbReference type="AlphaFoldDB" id="A0A2V2XD23"/>
<dbReference type="VEuPathDB" id="TriTrypDB:TcCL_ESM02499"/>
<evidence type="ECO:0000256" key="1">
    <source>
        <dbReference type="ARBA" id="ARBA00038101"/>
    </source>
</evidence>
<dbReference type="VEuPathDB" id="TriTrypDB:TCSYLVIO_009756"/>
<name>A0A2V2XD23_TRYCR</name>
<dbReference type="InterPro" id="IPR006597">
    <property type="entry name" value="Sel1-like"/>
</dbReference>
<dbReference type="VEuPathDB" id="TriTrypDB:BCY84_12633"/>
<dbReference type="OrthoDB" id="27934at2759"/>
<accession>A0A2V2XD23</accession>
<dbReference type="SMART" id="SM00671">
    <property type="entry name" value="SEL1"/>
    <property type="match status" value="9"/>
</dbReference>
<sequence length="997" mass="109151">MSGLFLPQLRLLRPQGSVTPVFLVLIISLAFLSSTALSSSSSPSSSSSSSGPSSSLSTASGDSEEDPRDAVKTATERAALPVKEHPELQRENEISAVSEKLTQSKKDTLGIKEADRSVVEPSDSLALAHVMEETKEKNPLQASEEKRHEKRRNDAMREFALVVQQEGDGVMPIVNDVDTLTPSVSAAEYSINDRDVDETNHHMNRDNAVDAAAEFGIEEIYSKEFPTTETETEGADAYSFVPSQLSNVELSELYQNFVRSIYNGNLSSTFELIREGTLHGHGRLHWLLGVLHANGIGVPQSDAKAVLHYTFAALENVFEAHMALGRRYTDGLGVAKSCQDALEHYREAADVVVTNYEGMPNPTERFSKQFSADALKNGGHSNSKMVQMLMFRADEGSTDAIISLGYAYFKGIYGLRRNWHQARLYFLDALAKGDVAAYGALGRLYATGDSTAHPAIGRDLATAATYFSQGAEKKDAVSLNGMGYLHAIGFFSDGNSSAAKGRKPNFEKAAKFFAESVDRGSVEGTHNLGVLLLHGRGVPYDPAAAIKQFGLAAMRGNVLSIWQLARHEQRKGNCEQAMQLYSRVAGFDSIFDHTNEVPYFALSDGSSSSSSSSSSLYSSSFASSADNIFPQLLEMLAMAETGHAASRYQVAQLLDKLPIIEETDDELEDGVFAKSGRPPERALRMESGVVWLQWYHNSMRPVPTGEASLIPLADARLLSQREALNMLRLRMYGLSALSGSAEANLRLGDFYYYGESQLVGVSMSRALLHYEAAAAKQDPKAYFNLGFMYQLGLGVSGRDQVSSVSDALYRIITNTLLEDETEGGGKSGSEANFSRTTSTKNVKDAVLAEEMRLYLAKRYYDRAMEFGSGGSGYAVKLALMTLNLQWWWLYFSHQQFGFSGMLRLPMPMARGGGGGDGGSGAENETEKASVAPELHEQQQQQQRQRQRQEHQGPKQLLSTGSGTLPDVVSHEWRWDDYTFAASATTLFLLLLLRHHVA</sequence>
<reference evidence="3 4" key="1">
    <citation type="journal article" date="2018" name="Microb. Genom.">
        <title>Expanding an expanded genome: long-read sequencing of Trypanosoma cruzi.</title>
        <authorList>
            <person name="Berna L."/>
            <person name="Rodriguez M."/>
            <person name="Chiribao M.L."/>
            <person name="Parodi-Talice A."/>
            <person name="Pita S."/>
            <person name="Rijo G."/>
            <person name="Alvarez-Valin F."/>
            <person name="Robello C."/>
        </authorList>
    </citation>
    <scope>NUCLEOTIDE SEQUENCE [LARGE SCALE GENOMIC DNA]</scope>
    <source>
        <strain evidence="3 4">TCC</strain>
    </source>
</reference>
<dbReference type="VEuPathDB" id="TriTrypDB:TcBrA4_0001130"/>
<feature type="region of interest" description="Disordered" evidence="2">
    <location>
        <begin position="909"/>
        <end position="962"/>
    </location>
</feature>
<evidence type="ECO:0000256" key="2">
    <source>
        <dbReference type="SAM" id="MobiDB-lite"/>
    </source>
</evidence>
<dbReference type="Gene3D" id="1.25.40.10">
    <property type="entry name" value="Tetratricopeptide repeat domain"/>
    <property type="match status" value="3"/>
</dbReference>
<dbReference type="PANTHER" id="PTHR11102:SF147">
    <property type="entry name" value="SEL1L ADAPTOR SUBUNIT OF ERAD E3 UBIQUITIN LIGASE"/>
    <property type="match status" value="1"/>
</dbReference>
<dbReference type="VEuPathDB" id="TriTrypDB:Tc_MARK_8280"/>
<dbReference type="VEuPathDB" id="TriTrypDB:TCDM_01707"/>
<dbReference type="SUPFAM" id="SSF81901">
    <property type="entry name" value="HCP-like"/>
    <property type="match status" value="4"/>
</dbReference>
<dbReference type="InterPro" id="IPR011990">
    <property type="entry name" value="TPR-like_helical_dom_sf"/>
</dbReference>
<dbReference type="Proteomes" id="UP000246078">
    <property type="component" value="Unassembled WGS sequence"/>
</dbReference>
<feature type="compositionally biased region" description="Low complexity" evidence="2">
    <location>
        <begin position="39"/>
        <end position="61"/>
    </location>
</feature>
<protein>
    <submittedName>
        <fullName evidence="3">Uncharacterized protein</fullName>
    </submittedName>
</protein>
<dbReference type="VEuPathDB" id="TriTrypDB:TcG_03023"/>
<dbReference type="VEuPathDB" id="TriTrypDB:C4B63_45g91"/>
<dbReference type="VEuPathDB" id="TriTrypDB:C3747_15g172"/>
<dbReference type="OMA" id="ENVYAMN"/>
<dbReference type="VEuPathDB" id="TriTrypDB:TcCLB.506401.230"/>
<feature type="region of interest" description="Disordered" evidence="2">
    <location>
        <begin position="39"/>
        <end position="101"/>
    </location>
</feature>
<dbReference type="Pfam" id="PF08238">
    <property type="entry name" value="Sel1"/>
    <property type="match status" value="8"/>
</dbReference>
<comment type="caution">
    <text evidence="3">The sequence shown here is derived from an EMBL/GenBank/DDBJ whole genome shotgun (WGS) entry which is preliminary data.</text>
</comment>
<dbReference type="SMR" id="A0A2V2XD23"/>
<organism evidence="3 4">
    <name type="scientific">Trypanosoma cruzi</name>
    <dbReference type="NCBI Taxonomy" id="5693"/>
    <lineage>
        <taxon>Eukaryota</taxon>
        <taxon>Discoba</taxon>
        <taxon>Euglenozoa</taxon>
        <taxon>Kinetoplastea</taxon>
        <taxon>Metakinetoplastina</taxon>
        <taxon>Trypanosomatida</taxon>
        <taxon>Trypanosomatidae</taxon>
        <taxon>Trypanosoma</taxon>
        <taxon>Schizotrypanum</taxon>
    </lineage>
</organism>
<dbReference type="EMBL" id="PRFC01000015">
    <property type="protein sequence ID" value="PWV18023.1"/>
    <property type="molecule type" value="Genomic_DNA"/>
</dbReference>
<dbReference type="GO" id="GO:0005789">
    <property type="term" value="C:endoplasmic reticulum membrane"/>
    <property type="evidence" value="ECO:0007669"/>
    <property type="project" value="TreeGrafter"/>
</dbReference>
<evidence type="ECO:0000313" key="3">
    <source>
        <dbReference type="EMBL" id="PWV18023.1"/>
    </source>
</evidence>
<dbReference type="VEuPathDB" id="TriTrypDB:ECC02_000868"/>
<feature type="compositionally biased region" description="Basic and acidic residues" evidence="2">
    <location>
        <begin position="82"/>
        <end position="93"/>
    </location>
</feature>
<feature type="compositionally biased region" description="Gly residues" evidence="2">
    <location>
        <begin position="910"/>
        <end position="920"/>
    </location>
</feature>
<proteinExistence type="inferred from homology"/>
<dbReference type="GO" id="GO:0036503">
    <property type="term" value="P:ERAD pathway"/>
    <property type="evidence" value="ECO:0007669"/>
    <property type="project" value="TreeGrafter"/>
</dbReference>
<dbReference type="PANTHER" id="PTHR11102">
    <property type="entry name" value="SEL-1-LIKE PROTEIN"/>
    <property type="match status" value="1"/>
</dbReference>